<accession>K6ZFW1</accession>
<dbReference type="Proteomes" id="UP000006251">
    <property type="component" value="Unassembled WGS sequence"/>
</dbReference>
<evidence type="ECO:0000313" key="2">
    <source>
        <dbReference type="Proteomes" id="UP000006251"/>
    </source>
</evidence>
<comment type="caution">
    <text evidence="1">The sequence shown here is derived from an EMBL/GenBank/DDBJ whole genome shotgun (WGS) entry which is preliminary data.</text>
</comment>
<evidence type="ECO:0000313" key="1">
    <source>
        <dbReference type="EMBL" id="GAC27788.1"/>
    </source>
</evidence>
<sequence length="37" mass="4430">MKLQLYQLSSLQNEWGNCIVILHSFFNGYKTRHIAYI</sequence>
<proteinExistence type="predicted"/>
<dbReference type="EMBL" id="BAEQ01000016">
    <property type="protein sequence ID" value="GAC27788.1"/>
    <property type="molecule type" value="Genomic_DNA"/>
</dbReference>
<protein>
    <submittedName>
        <fullName evidence="1">Uncharacterized protein</fullName>
    </submittedName>
</protein>
<reference evidence="2" key="1">
    <citation type="journal article" date="2014" name="Environ. Microbiol.">
        <title>Comparative genomics of the marine bacterial genus Glaciecola reveals the high degree of genomic diversity and genomic characteristic for cold adaptation.</title>
        <authorList>
            <person name="Qin Q.L."/>
            <person name="Xie B.B."/>
            <person name="Yu Y."/>
            <person name="Shu Y.L."/>
            <person name="Rong J.C."/>
            <person name="Zhang Y.J."/>
            <person name="Zhao D.L."/>
            <person name="Chen X.L."/>
            <person name="Zhang X.Y."/>
            <person name="Chen B."/>
            <person name="Zhou B.C."/>
            <person name="Zhang Y.Z."/>
        </authorList>
    </citation>
    <scope>NUCLEOTIDE SEQUENCE [LARGE SCALE GENOMIC DNA]</scope>
    <source>
        <strain evidence="2">ACAM 615</strain>
    </source>
</reference>
<dbReference type="AlphaFoldDB" id="K6ZFW1"/>
<name>K6ZFW1_9ALTE</name>
<keyword evidence="2" id="KW-1185">Reference proteome</keyword>
<gene>
    <name evidence="1" type="ORF">GPAL_0908</name>
</gene>
<organism evidence="1 2">
    <name type="scientific">Brumicola pallidula DSM 14239 = ACAM 615</name>
    <dbReference type="NCBI Taxonomy" id="1121922"/>
    <lineage>
        <taxon>Bacteria</taxon>
        <taxon>Pseudomonadati</taxon>
        <taxon>Pseudomonadota</taxon>
        <taxon>Gammaproteobacteria</taxon>
        <taxon>Alteromonadales</taxon>
        <taxon>Alteromonadaceae</taxon>
        <taxon>Brumicola</taxon>
    </lineage>
</organism>